<comment type="caution">
    <text evidence="14">The sequence shown here is derived from an EMBL/GenBank/DDBJ whole genome shotgun (WGS) entry which is preliminary data.</text>
</comment>
<evidence type="ECO:0000256" key="6">
    <source>
        <dbReference type="ARBA" id="ARBA00022989"/>
    </source>
</evidence>
<dbReference type="PANTHER" id="PTHR32089:SF114">
    <property type="entry name" value="METHYL-ACCEPTING CHEMOTAXIS PROTEIN MCPB"/>
    <property type="match status" value="1"/>
</dbReference>
<dbReference type="InterPro" id="IPR033479">
    <property type="entry name" value="dCache_1"/>
</dbReference>
<evidence type="ECO:0000256" key="4">
    <source>
        <dbReference type="ARBA" id="ARBA00022500"/>
    </source>
</evidence>
<dbReference type="Gene3D" id="6.10.340.10">
    <property type="match status" value="1"/>
</dbReference>
<keyword evidence="4" id="KW-0145">Chemotaxis</keyword>
<dbReference type="EMBL" id="JAGIYQ010000005">
    <property type="protein sequence ID" value="MBP0725495.1"/>
    <property type="molecule type" value="Genomic_DNA"/>
</dbReference>
<reference evidence="14" key="1">
    <citation type="submission" date="2021-04" db="EMBL/GenBank/DDBJ databases">
        <title>Genome seq and assembly of Bacillus sp.</title>
        <authorList>
            <person name="Chhetri G."/>
        </authorList>
    </citation>
    <scope>NUCLEOTIDE SEQUENCE</scope>
    <source>
        <strain evidence="14">RG28</strain>
    </source>
</reference>
<dbReference type="CDD" id="cd18773">
    <property type="entry name" value="PDC1_HK_sensor"/>
    <property type="match status" value="1"/>
</dbReference>
<evidence type="ECO:0000313" key="15">
    <source>
        <dbReference type="Proteomes" id="UP000682134"/>
    </source>
</evidence>
<keyword evidence="6 11" id="KW-1133">Transmembrane helix</keyword>
<feature type="domain" description="HAMP" evidence="13">
    <location>
        <begin position="296"/>
        <end position="348"/>
    </location>
</feature>
<dbReference type="Gene3D" id="1.10.287.950">
    <property type="entry name" value="Methyl-accepting chemotaxis protein"/>
    <property type="match status" value="1"/>
</dbReference>
<dbReference type="SMART" id="SM00283">
    <property type="entry name" value="MA"/>
    <property type="match status" value="1"/>
</dbReference>
<evidence type="ECO:0000313" key="14">
    <source>
        <dbReference type="EMBL" id="MBP0725495.1"/>
    </source>
</evidence>
<dbReference type="GO" id="GO:0006935">
    <property type="term" value="P:chemotaxis"/>
    <property type="evidence" value="ECO:0007669"/>
    <property type="project" value="UniProtKB-KW"/>
</dbReference>
<dbReference type="InterPro" id="IPR003660">
    <property type="entry name" value="HAMP_dom"/>
</dbReference>
<keyword evidence="8 10" id="KW-0807">Transducer</keyword>
<comment type="subcellular location">
    <subcellularLocation>
        <location evidence="1">Cell membrane</location>
        <topology evidence="1">Multi-pass membrane protein</topology>
    </subcellularLocation>
</comment>
<dbReference type="PROSITE" id="PS50885">
    <property type="entry name" value="HAMP"/>
    <property type="match status" value="1"/>
</dbReference>
<dbReference type="InterPro" id="IPR029151">
    <property type="entry name" value="Sensor-like_sf"/>
</dbReference>
<dbReference type="InterPro" id="IPR004089">
    <property type="entry name" value="MCPsignal_dom"/>
</dbReference>
<evidence type="ECO:0000256" key="2">
    <source>
        <dbReference type="ARBA" id="ARBA00022475"/>
    </source>
</evidence>
<keyword evidence="3" id="KW-0488">Methylation</keyword>
<dbReference type="CDD" id="cd12912">
    <property type="entry name" value="PDC2_MCP_like"/>
    <property type="match status" value="1"/>
</dbReference>
<comment type="similarity">
    <text evidence="9">Belongs to the methyl-accepting chemotaxis (MCP) protein family.</text>
</comment>
<keyword evidence="15" id="KW-1185">Reference proteome</keyword>
<dbReference type="PANTHER" id="PTHR32089">
    <property type="entry name" value="METHYL-ACCEPTING CHEMOTAXIS PROTEIN MCPB"/>
    <property type="match status" value="1"/>
</dbReference>
<dbReference type="SUPFAM" id="SSF103190">
    <property type="entry name" value="Sensory domain-like"/>
    <property type="match status" value="1"/>
</dbReference>
<evidence type="ECO:0000256" key="10">
    <source>
        <dbReference type="PROSITE-ProRule" id="PRU00284"/>
    </source>
</evidence>
<dbReference type="GO" id="GO:0005886">
    <property type="term" value="C:plasma membrane"/>
    <property type="evidence" value="ECO:0007669"/>
    <property type="project" value="UniProtKB-SubCell"/>
</dbReference>
<keyword evidence="2" id="KW-1003">Cell membrane</keyword>
<proteinExistence type="inferred from homology"/>
<gene>
    <name evidence="14" type="ORF">J5Y03_09865</name>
</gene>
<dbReference type="Pfam" id="PF02743">
    <property type="entry name" value="dCache_1"/>
    <property type="match status" value="1"/>
</dbReference>
<organism evidence="14 15">
    <name type="scientific">Gottfriedia endophytica</name>
    <dbReference type="NCBI Taxonomy" id="2820819"/>
    <lineage>
        <taxon>Bacteria</taxon>
        <taxon>Bacillati</taxon>
        <taxon>Bacillota</taxon>
        <taxon>Bacilli</taxon>
        <taxon>Bacillales</taxon>
        <taxon>Bacillaceae</taxon>
        <taxon>Gottfriedia</taxon>
    </lineage>
</organism>
<dbReference type="SMART" id="SM00304">
    <property type="entry name" value="HAMP"/>
    <property type="match status" value="1"/>
</dbReference>
<dbReference type="AlphaFoldDB" id="A0A940SIY8"/>
<dbReference type="SUPFAM" id="SSF58104">
    <property type="entry name" value="Methyl-accepting chemotaxis protein (MCP) signaling domain"/>
    <property type="match status" value="1"/>
</dbReference>
<keyword evidence="7 11" id="KW-0472">Membrane</keyword>
<evidence type="ECO:0000256" key="9">
    <source>
        <dbReference type="ARBA" id="ARBA00029447"/>
    </source>
</evidence>
<name>A0A940SIY8_9BACI</name>
<dbReference type="Proteomes" id="UP000682134">
    <property type="component" value="Unassembled WGS sequence"/>
</dbReference>
<evidence type="ECO:0000256" key="11">
    <source>
        <dbReference type="SAM" id="Phobius"/>
    </source>
</evidence>
<dbReference type="CDD" id="cd11386">
    <property type="entry name" value="MCP_signal"/>
    <property type="match status" value="1"/>
</dbReference>
<evidence type="ECO:0000256" key="1">
    <source>
        <dbReference type="ARBA" id="ARBA00004651"/>
    </source>
</evidence>
<dbReference type="CDD" id="cd06225">
    <property type="entry name" value="HAMP"/>
    <property type="match status" value="1"/>
</dbReference>
<dbReference type="PROSITE" id="PS50111">
    <property type="entry name" value="CHEMOTAXIS_TRANSDUC_2"/>
    <property type="match status" value="1"/>
</dbReference>
<dbReference type="Gene3D" id="3.30.450.20">
    <property type="entry name" value="PAS domain"/>
    <property type="match status" value="2"/>
</dbReference>
<feature type="transmembrane region" description="Helical" evidence="11">
    <location>
        <begin position="272"/>
        <end position="295"/>
    </location>
</feature>
<dbReference type="SMART" id="SM00319">
    <property type="entry name" value="TarH"/>
    <property type="match status" value="1"/>
</dbReference>
<dbReference type="GO" id="GO:0007165">
    <property type="term" value="P:signal transduction"/>
    <property type="evidence" value="ECO:0007669"/>
    <property type="project" value="UniProtKB-KW"/>
</dbReference>
<feature type="domain" description="Methyl-accepting transducer" evidence="12">
    <location>
        <begin position="367"/>
        <end position="603"/>
    </location>
</feature>
<dbReference type="InterPro" id="IPR003122">
    <property type="entry name" value="Tar_rcpt_lig-bd"/>
</dbReference>
<evidence type="ECO:0000256" key="8">
    <source>
        <dbReference type="ARBA" id="ARBA00023224"/>
    </source>
</evidence>
<accession>A0A940SIY8</accession>
<evidence type="ECO:0000256" key="7">
    <source>
        <dbReference type="ARBA" id="ARBA00023136"/>
    </source>
</evidence>
<dbReference type="Pfam" id="PF00015">
    <property type="entry name" value="MCPsignal"/>
    <property type="match status" value="1"/>
</dbReference>
<evidence type="ECO:0000256" key="3">
    <source>
        <dbReference type="ARBA" id="ARBA00022481"/>
    </source>
</evidence>
<evidence type="ECO:0000259" key="13">
    <source>
        <dbReference type="PROSITE" id="PS50885"/>
    </source>
</evidence>
<sequence length="657" mass="71700">MMKNIKIKTKLLVFLAILIVLPSAVIGISSFISAKNKLQQTMIESASGNVTLINNNVTETISNHFKMIDLLSRTINKTSYNGANLPTLLDNFKNIVDINNEVGLAYVGTEDGKIFTYPHADFPADYDPRARGWYKKAEAHRGEIIITSPYEDKASKSIIVTIAKVLPDNSGVVAIDITLDNLKKMVLNVKIGKTGYPALIDENYKSVIHPTIKPGDSLPKEITSNLKDDKGLFSYTFNNSAKELVYVTNKLTGWKVVGTIQQQEFTDESMPILMTTGIIVAVFLVLGALISYYIIRMIMKPINSLIDVTEEVSKGNLSVKVPIKSNDELGILGKAFNEMIESLIQLISKLNLTSNKLAQSSENLAINITQVSDITNNVNKSMEEMAAGAEIQMTSINESSIATDEIASGIQYVAEKLSEASESSTEATNNAEEGNIYLQQGISEMENISKTVEENSILVQQLGQKSSEINVIIDVIKGISEQTNLLALNASIEAARAGEYGKGFSVVAQEIRKLAEASKTSTSKISEILSSIQEETTKLINAMKLEEKQTAKGLDAIAQTGEKFNKILHSITEVNKQIQEVSATSEEISASTEEISASFNEVSNIATSSFTATKATSEGTKDQIKMTDQISMNIGELAILATELKEEISAFQINEEE</sequence>
<dbReference type="Pfam" id="PF00672">
    <property type="entry name" value="HAMP"/>
    <property type="match status" value="1"/>
</dbReference>
<keyword evidence="5 11" id="KW-0812">Transmembrane</keyword>
<evidence type="ECO:0000259" key="12">
    <source>
        <dbReference type="PROSITE" id="PS50111"/>
    </source>
</evidence>
<evidence type="ECO:0000256" key="5">
    <source>
        <dbReference type="ARBA" id="ARBA00022692"/>
    </source>
</evidence>
<protein>
    <submittedName>
        <fullName evidence="14">Methyl-accepting chemotaxis protein</fullName>
    </submittedName>
</protein>